<dbReference type="InterPro" id="IPR023631">
    <property type="entry name" value="Amidase_dom"/>
</dbReference>
<dbReference type="PANTHER" id="PTHR42678">
    <property type="entry name" value="AMIDASE"/>
    <property type="match status" value="1"/>
</dbReference>
<reference evidence="3 4" key="1">
    <citation type="submission" date="2018-08" db="EMBL/GenBank/DDBJ databases">
        <title>Draft genome sequences of two Aspergillus turcosus clinical strains isolated from bronchoalveolar lavage fluid: one azole-susceptible and the other azole-resistant.</title>
        <authorList>
            <person name="Parent-Michaud M."/>
            <person name="Dufresne P.J."/>
            <person name="Fournier E."/>
            <person name="Martineau C."/>
            <person name="Moreira S."/>
            <person name="Perkins V."/>
            <person name="De Repentigny L."/>
            <person name="Dufresne S.F."/>
        </authorList>
    </citation>
    <scope>NUCLEOTIDE SEQUENCE [LARGE SCALE GENOMIC DNA]</scope>
    <source>
        <strain evidence="3">HMR AF 1038</strain>
    </source>
</reference>
<dbReference type="AlphaFoldDB" id="A0A3R7J0R1"/>
<keyword evidence="4" id="KW-1185">Reference proteome</keyword>
<dbReference type="PANTHER" id="PTHR42678:SF5">
    <property type="entry name" value="GLUTAMYL-TRNA(GLN) AMIDOTRANSFERASE SUBUNIT A"/>
    <property type="match status" value="1"/>
</dbReference>
<feature type="domain" description="Amidase" evidence="2">
    <location>
        <begin position="48"/>
        <end position="499"/>
    </location>
</feature>
<evidence type="ECO:0000313" key="4">
    <source>
        <dbReference type="Proteomes" id="UP000215289"/>
    </source>
</evidence>
<evidence type="ECO:0000313" key="3">
    <source>
        <dbReference type="EMBL" id="RLL94180.1"/>
    </source>
</evidence>
<dbReference type="SUPFAM" id="SSF75304">
    <property type="entry name" value="Amidase signature (AS) enzymes"/>
    <property type="match status" value="1"/>
</dbReference>
<organism evidence="3 4">
    <name type="scientific">Aspergillus turcosus</name>
    <dbReference type="NCBI Taxonomy" id="1245748"/>
    <lineage>
        <taxon>Eukaryota</taxon>
        <taxon>Fungi</taxon>
        <taxon>Dikarya</taxon>
        <taxon>Ascomycota</taxon>
        <taxon>Pezizomycotina</taxon>
        <taxon>Eurotiomycetes</taxon>
        <taxon>Eurotiomycetidae</taxon>
        <taxon>Eurotiales</taxon>
        <taxon>Aspergillaceae</taxon>
        <taxon>Aspergillus</taxon>
        <taxon>Aspergillus subgen. Fumigati</taxon>
    </lineage>
</organism>
<dbReference type="InterPro" id="IPR036928">
    <property type="entry name" value="AS_sf"/>
</dbReference>
<gene>
    <name evidence="3" type="ORF">CFD26_100510</name>
</gene>
<dbReference type="Proteomes" id="UP000215289">
    <property type="component" value="Unassembled WGS sequence"/>
</dbReference>
<name>A0A3R7J0R1_9EURO</name>
<feature type="chain" id="PRO_5018524011" description="Amidase domain-containing protein" evidence="1">
    <location>
        <begin position="17"/>
        <end position="549"/>
    </location>
</feature>
<dbReference type="EMBL" id="NIDN02000226">
    <property type="protein sequence ID" value="RLL94180.1"/>
    <property type="molecule type" value="Genomic_DNA"/>
</dbReference>
<evidence type="ECO:0000259" key="2">
    <source>
        <dbReference type="Pfam" id="PF01425"/>
    </source>
</evidence>
<dbReference type="Pfam" id="PF01425">
    <property type="entry name" value="Amidase"/>
    <property type="match status" value="1"/>
</dbReference>
<evidence type="ECO:0000256" key="1">
    <source>
        <dbReference type="SAM" id="SignalP"/>
    </source>
</evidence>
<dbReference type="STRING" id="1245748.A0A3R7J0R1"/>
<feature type="signal peptide" evidence="1">
    <location>
        <begin position="1"/>
        <end position="16"/>
    </location>
</feature>
<dbReference type="Gene3D" id="3.90.1300.10">
    <property type="entry name" value="Amidase signature (AS) domain"/>
    <property type="match status" value="1"/>
</dbReference>
<accession>A0A3R7J0R1</accession>
<dbReference type="OrthoDB" id="566138at2759"/>
<keyword evidence="1" id="KW-0732">Signal</keyword>
<sequence>MRLLQIALLTLPTVWANPAKFDTKFDPLEATISSVHEALFRRTTSCREIVSAFLSRIEAYNADVNALMTLNPDALAIADEMDTALHTGRHMTSQPLFCIPIVLKDNYNTANMNTTGGCLALNGSRPSTDAAAVTALRDAGAIILGKSTLHELALEGLTVSSAGGQTLNPYDLTRTPGGSSGGTAVSVASSFAVFGTGSDTVNSLRSPASANSLFSIRPTRGLISRAGIIPISYTQDVIGPIGRSIEDVATALTVMASVGYDPADNATALVPPAVMGVNYAEGLRRGSLHGVRLGLVTTLFNRTASEETTPVNEVMDAMVASLKAAGAIVVPVNESIYNSGALSAAFDVQSLEYREALDNYLQDPSLGGVHPTSFDELYHGHEFLVIPTQYSFIDTAMVSSTGNASYFLKQQGIRNLTVALASTFKADCLDALIYPEQQNLVVKVGSPSQSGRNGILGALTGSPVVVVPAGFSPPTSEAPIGVPIGMEILGLPWTEPKLLNIAAHITDLKTVRRTPTLMDKPVSVRDYTSMPTIIPNTHNIAPVYPIGVL</sequence>
<comment type="caution">
    <text evidence="3">The sequence shown here is derived from an EMBL/GenBank/DDBJ whole genome shotgun (WGS) entry which is preliminary data.</text>
</comment>
<proteinExistence type="predicted"/>
<protein>
    <recommendedName>
        <fullName evidence="2">Amidase domain-containing protein</fullName>
    </recommendedName>
</protein>